<organism evidence="2 3">
    <name type="scientific">Streptosporangium subroseum</name>
    <dbReference type="NCBI Taxonomy" id="106412"/>
    <lineage>
        <taxon>Bacteria</taxon>
        <taxon>Bacillati</taxon>
        <taxon>Actinomycetota</taxon>
        <taxon>Actinomycetes</taxon>
        <taxon>Streptosporangiales</taxon>
        <taxon>Streptosporangiaceae</taxon>
        <taxon>Streptosporangium</taxon>
    </lineage>
</organism>
<evidence type="ECO:0000313" key="2">
    <source>
        <dbReference type="EMBL" id="SNS42406.1"/>
    </source>
</evidence>
<dbReference type="InterPro" id="IPR056128">
    <property type="entry name" value="DUF7711"/>
</dbReference>
<dbReference type="RefSeq" id="WP_089207304.1">
    <property type="nucleotide sequence ID" value="NZ_FZOD01000009.1"/>
</dbReference>
<dbReference type="OrthoDB" id="3529973at2"/>
<dbReference type="EMBL" id="FZOD01000009">
    <property type="protein sequence ID" value="SNS42406.1"/>
    <property type="molecule type" value="Genomic_DNA"/>
</dbReference>
<protein>
    <recommendedName>
        <fullName evidence="1">DUF7711 domain-containing protein</fullName>
    </recommendedName>
</protein>
<dbReference type="Pfam" id="PF24821">
    <property type="entry name" value="DUF7711"/>
    <property type="match status" value="1"/>
</dbReference>
<evidence type="ECO:0000259" key="1">
    <source>
        <dbReference type="Pfam" id="PF24821"/>
    </source>
</evidence>
<name>A0A239ECP6_9ACTN</name>
<gene>
    <name evidence="2" type="ORF">SAMN05216276_100978</name>
</gene>
<feature type="domain" description="DUF7711" evidence="1">
    <location>
        <begin position="1"/>
        <end position="196"/>
    </location>
</feature>
<dbReference type="Proteomes" id="UP000198282">
    <property type="component" value="Unassembled WGS sequence"/>
</dbReference>
<proteinExistence type="predicted"/>
<reference evidence="2 3" key="1">
    <citation type="submission" date="2017-06" db="EMBL/GenBank/DDBJ databases">
        <authorList>
            <person name="Kim H.J."/>
            <person name="Triplett B.A."/>
        </authorList>
    </citation>
    <scope>NUCLEOTIDE SEQUENCE [LARGE SCALE GENOMIC DNA]</scope>
    <source>
        <strain evidence="2 3">CGMCC 4.2132</strain>
    </source>
</reference>
<keyword evidence="3" id="KW-1185">Reference proteome</keyword>
<accession>A0A239ECP6</accession>
<evidence type="ECO:0000313" key="3">
    <source>
        <dbReference type="Proteomes" id="UP000198282"/>
    </source>
</evidence>
<sequence length="198" mass="22096">MKWTRAVHHVESLAQECAAMATRPSSIFPLRVTQMWAVADLLGPPRDLETVTVALCVDLPADEVPWWSEPPGAQHWANATRLAKNPVLVWWRSAHVPVWNHRIDRPALVWDDAGGVREDTLAALRDGRGETVRSAAPADDLLSARVREELAVSLRALRACTQTYEKRRWSPGKLEPVADALWRAGDGYLDVLDAVNRT</sequence>
<dbReference type="AlphaFoldDB" id="A0A239ECP6"/>